<protein>
    <submittedName>
        <fullName evidence="1">Uncharacterized protein</fullName>
    </submittedName>
</protein>
<sequence>MQISNKDISSIKTRAIQCDILTRNPVNIHSMKFITSNQLQKAVENAKCDLRYVVSQSLNTNHASETSKLHKKMKLKDTASTLNSSSSKINSGVKTNDVDRRQDKIFSPEEIIFPRESRNIKSKVYIPRKTISENSSLNGIGQVQVKENLSKEDIKWLGKNYDINQSGKVIFKNIEPKFCCETKCSRFTLPQIKKSETKSNIYKTATDLINRVQVREQQLWKQLAEMSLTSVASSKSCARNTSSLENYQPSLINSPEEQIVVEENLDLQNCTDISLTSSNHRFPLNTENIVCLLGEEWLNDILRAELGILIDERT</sequence>
<organism evidence="1 2">
    <name type="scientific">Daphnia galeata</name>
    <dbReference type="NCBI Taxonomy" id="27404"/>
    <lineage>
        <taxon>Eukaryota</taxon>
        <taxon>Metazoa</taxon>
        <taxon>Ecdysozoa</taxon>
        <taxon>Arthropoda</taxon>
        <taxon>Crustacea</taxon>
        <taxon>Branchiopoda</taxon>
        <taxon>Diplostraca</taxon>
        <taxon>Cladocera</taxon>
        <taxon>Anomopoda</taxon>
        <taxon>Daphniidae</taxon>
        <taxon>Daphnia</taxon>
    </lineage>
</organism>
<proteinExistence type="predicted"/>
<dbReference type="OrthoDB" id="6364499at2759"/>
<evidence type="ECO:0000313" key="1">
    <source>
        <dbReference type="EMBL" id="CAH0100602.1"/>
    </source>
</evidence>
<evidence type="ECO:0000313" key="2">
    <source>
        <dbReference type="Proteomes" id="UP000789390"/>
    </source>
</evidence>
<comment type="caution">
    <text evidence="1">The sequence shown here is derived from an EMBL/GenBank/DDBJ whole genome shotgun (WGS) entry which is preliminary data.</text>
</comment>
<dbReference type="AlphaFoldDB" id="A0A8J2RHW3"/>
<keyword evidence="2" id="KW-1185">Reference proteome</keyword>
<gene>
    <name evidence="1" type="ORF">DGAL_LOCUS2887</name>
</gene>
<name>A0A8J2RHW3_9CRUS</name>
<dbReference type="EMBL" id="CAKKLH010000041">
    <property type="protein sequence ID" value="CAH0100602.1"/>
    <property type="molecule type" value="Genomic_DNA"/>
</dbReference>
<accession>A0A8J2RHW3</accession>
<dbReference type="Proteomes" id="UP000789390">
    <property type="component" value="Unassembled WGS sequence"/>
</dbReference>
<reference evidence="1" key="1">
    <citation type="submission" date="2021-11" db="EMBL/GenBank/DDBJ databases">
        <authorList>
            <person name="Schell T."/>
        </authorList>
    </citation>
    <scope>NUCLEOTIDE SEQUENCE</scope>
    <source>
        <strain evidence="1">M5</strain>
    </source>
</reference>